<evidence type="ECO:0000256" key="2">
    <source>
        <dbReference type="SAM" id="MobiDB-lite"/>
    </source>
</evidence>
<feature type="region of interest" description="Disordered" evidence="2">
    <location>
        <begin position="583"/>
        <end position="635"/>
    </location>
</feature>
<sequence length="635" mass="71608">MFRMKEGEKIDDMFDWFSKIINDLHALKKTYANKDLVRKILRNLTPEWRSKADAIYDSIGVSNVTIDGLRGNLKTYESTILTPSLDEQKKKGIALKATKENVEEVSSDDDNEFGLVIKKFHMFMKKEFERKGRKHDGPPKCYGCGEIGHIKPRCPKVKHSKDKPGFKKQRAYISWGGNSGDESTDQEEDEAANFCLMAHKDQNDDVQEVYNARLARKAICDDLVDSLERLHVEEDEEDTPLYTNPQPQPVETPQVMVENEDQADEEEQEEAQEEEETELPIAWRMHRNHPLDQFDSEEERTRFLTFFSKRVVAPSRIVPERFPELQGYDDLDAQLHQAGLWPFVSRARKEINPALIRVFYSNLRREGDVLYSLVKSTPIELRLSSLGASPTSTTKAMTSPNMAERTGCSTTRALSSLSLASPSLSSMPRATPPSTLQTPRAGFFSTSCPESSSPRSMGTRSCPPFVVMDILERFKVTTTVGPLTKATKIWAISTQTFKKRSDNAGPATATPAPRRRSAAGPAEPQARAKFASIAESLNRLHFKVDGMDGYLERLDEAVQRKGYAMNAYFQRVNNVPPPYHGTFFGQVYGDEDEDDASYAPSSSPDEDEFDDAIDGDEMDIDDDKETGGEEEEDED</sequence>
<feature type="region of interest" description="Disordered" evidence="2">
    <location>
        <begin position="232"/>
        <end position="277"/>
    </location>
</feature>
<dbReference type="GO" id="GO:0008270">
    <property type="term" value="F:zinc ion binding"/>
    <property type="evidence" value="ECO:0007669"/>
    <property type="project" value="UniProtKB-KW"/>
</dbReference>
<feature type="region of interest" description="Disordered" evidence="2">
    <location>
        <begin position="500"/>
        <end position="526"/>
    </location>
</feature>
<feature type="compositionally biased region" description="Polar residues" evidence="2">
    <location>
        <begin position="241"/>
        <end position="251"/>
    </location>
</feature>
<feature type="compositionally biased region" description="Acidic residues" evidence="2">
    <location>
        <begin position="258"/>
        <end position="277"/>
    </location>
</feature>
<protein>
    <recommendedName>
        <fullName evidence="3">CCHC-type domain-containing protein</fullName>
    </recommendedName>
</protein>
<evidence type="ECO:0000256" key="1">
    <source>
        <dbReference type="PROSITE-ProRule" id="PRU00047"/>
    </source>
</evidence>
<feature type="domain" description="CCHC-type" evidence="3">
    <location>
        <begin position="140"/>
        <end position="156"/>
    </location>
</feature>
<feature type="compositionally biased region" description="Low complexity" evidence="2">
    <location>
        <begin position="445"/>
        <end position="456"/>
    </location>
</feature>
<feature type="compositionally biased region" description="Acidic residues" evidence="2">
    <location>
        <begin position="604"/>
        <end position="635"/>
    </location>
</feature>
<feature type="region of interest" description="Disordered" evidence="2">
    <location>
        <begin position="420"/>
        <end position="459"/>
    </location>
</feature>
<reference evidence="4 5" key="1">
    <citation type="submission" date="2018-04" db="EMBL/GenBank/DDBJ databases">
        <authorList>
            <person name="Vogel A."/>
        </authorList>
    </citation>
    <scope>NUCLEOTIDE SEQUENCE [LARGE SCALE GENOMIC DNA]</scope>
</reference>
<organism evidence="4 5">
    <name type="scientific">Cuscuta campestris</name>
    <dbReference type="NCBI Taxonomy" id="132261"/>
    <lineage>
        <taxon>Eukaryota</taxon>
        <taxon>Viridiplantae</taxon>
        <taxon>Streptophyta</taxon>
        <taxon>Embryophyta</taxon>
        <taxon>Tracheophyta</taxon>
        <taxon>Spermatophyta</taxon>
        <taxon>Magnoliopsida</taxon>
        <taxon>eudicotyledons</taxon>
        <taxon>Gunneridae</taxon>
        <taxon>Pentapetalae</taxon>
        <taxon>asterids</taxon>
        <taxon>lamiids</taxon>
        <taxon>Solanales</taxon>
        <taxon>Convolvulaceae</taxon>
        <taxon>Cuscuteae</taxon>
        <taxon>Cuscuta</taxon>
        <taxon>Cuscuta subgen. Grammica</taxon>
        <taxon>Cuscuta sect. Cleistogrammica</taxon>
    </lineage>
</organism>
<keyword evidence="1" id="KW-0863">Zinc-finger</keyword>
<dbReference type="GO" id="GO:0003676">
    <property type="term" value="F:nucleic acid binding"/>
    <property type="evidence" value="ECO:0007669"/>
    <property type="project" value="InterPro"/>
</dbReference>
<dbReference type="Proteomes" id="UP000595140">
    <property type="component" value="Unassembled WGS sequence"/>
</dbReference>
<evidence type="ECO:0000313" key="5">
    <source>
        <dbReference type="Proteomes" id="UP000595140"/>
    </source>
</evidence>
<dbReference type="AlphaFoldDB" id="A0A484MGE6"/>
<evidence type="ECO:0000313" key="4">
    <source>
        <dbReference type="EMBL" id="VFQ87845.1"/>
    </source>
</evidence>
<dbReference type="EMBL" id="OOIL02003392">
    <property type="protein sequence ID" value="VFQ87845.1"/>
    <property type="molecule type" value="Genomic_DNA"/>
</dbReference>
<accession>A0A484MGE6</accession>
<dbReference type="SUPFAM" id="SSF57756">
    <property type="entry name" value="Retrovirus zinc finger-like domains"/>
    <property type="match status" value="1"/>
</dbReference>
<feature type="compositionally biased region" description="Low complexity" evidence="2">
    <location>
        <begin position="504"/>
        <end position="522"/>
    </location>
</feature>
<dbReference type="PROSITE" id="PS50158">
    <property type="entry name" value="ZF_CCHC"/>
    <property type="match status" value="1"/>
</dbReference>
<dbReference type="Pfam" id="PF14223">
    <property type="entry name" value="Retrotran_gag_2"/>
    <property type="match status" value="1"/>
</dbReference>
<keyword evidence="5" id="KW-1185">Reference proteome</keyword>
<dbReference type="SMART" id="SM00343">
    <property type="entry name" value="ZnF_C2HC"/>
    <property type="match status" value="1"/>
</dbReference>
<proteinExistence type="predicted"/>
<evidence type="ECO:0000259" key="3">
    <source>
        <dbReference type="PROSITE" id="PS50158"/>
    </source>
</evidence>
<dbReference type="InterPro" id="IPR036875">
    <property type="entry name" value="Znf_CCHC_sf"/>
</dbReference>
<name>A0A484MGE6_9ASTE</name>
<dbReference type="OrthoDB" id="1748702at2759"/>
<keyword evidence="1" id="KW-0479">Metal-binding</keyword>
<keyword evidence="1" id="KW-0862">Zinc</keyword>
<dbReference type="InterPro" id="IPR001878">
    <property type="entry name" value="Znf_CCHC"/>
</dbReference>
<gene>
    <name evidence="4" type="ORF">CCAM_LOCUS29621</name>
</gene>